<dbReference type="GO" id="GO:0004497">
    <property type="term" value="F:monooxygenase activity"/>
    <property type="evidence" value="ECO:0007669"/>
    <property type="project" value="UniProtKB-KW"/>
</dbReference>
<accession>A0A1E3BFA2</accession>
<name>A0A1E3BFA2_ASPCR</name>
<reference evidence="9 10" key="1">
    <citation type="journal article" date="2016" name="BMC Genomics">
        <title>Comparative genomic and transcriptomic analyses of the Fuzhuan brick tea-fermentation fungus Aspergillus cristatus.</title>
        <authorList>
            <person name="Ge Y."/>
            <person name="Wang Y."/>
            <person name="Liu Y."/>
            <person name="Tan Y."/>
            <person name="Ren X."/>
            <person name="Zhang X."/>
            <person name="Hyde K.D."/>
            <person name="Liu Y."/>
            <person name="Liu Z."/>
        </authorList>
    </citation>
    <scope>NUCLEOTIDE SEQUENCE [LARGE SCALE GENOMIC DNA]</scope>
    <source>
        <strain evidence="9 10">GZAAS20.1005</strain>
    </source>
</reference>
<sequence length="504" mass="58228">MAFPIVIYLLIALISWHIWSQFASRRLPPGPRPLPLIGNIHQLWSPVPWKVIQAWHKQYGPLITIKLGPIPIICIGSYDVVRDLYERRGRIYSSRPRMTFLNECMFEGHFPAAQPDGPNLRILHRLQHAVLNKNATDSYRCVQDLESKQVLHELVFQPESFKTHFERYASSITYLLLFGKRIVHPDAQEKQELDRFLRLFIEANALSDSLLDIFPFLNHLPEPLAPWKAKGKQINQEIKRIMNTSLQQRRGWNWAEHIIHRQEASNLSPEALQCLLFELYLASSITTYILLQLLIKACTLHPEAMGRMQIELDTVVGDQRLPTFDDEQNLPYLKGFINEVLRYYPLVTMGVPRTTTESDEYMGYRIPKGSIVVANNWGLDRDEDRFDCPDEFRPERWIERPGSRVAVFGFGRRACSGERLGRASLFIVLARCIWGYDIVPGPESNEGQKQESGNSVISIPMVNAEFRLRSPKRREIIQEERLLAEKDDGKIMADLETSVSRRSA</sequence>
<gene>
    <name evidence="9" type="ORF">SI65_04635</name>
</gene>
<dbReference type="VEuPathDB" id="FungiDB:SI65_04635"/>
<dbReference type="PRINTS" id="PR00385">
    <property type="entry name" value="P450"/>
</dbReference>
<feature type="binding site" description="axial binding residue" evidence="8">
    <location>
        <position position="415"/>
    </location>
    <ligand>
        <name>heme</name>
        <dbReference type="ChEBI" id="CHEBI:30413"/>
    </ligand>
    <ligandPart>
        <name>Fe</name>
        <dbReference type="ChEBI" id="CHEBI:18248"/>
    </ligandPart>
</feature>
<dbReference type="OrthoDB" id="1470350at2759"/>
<keyword evidence="4 8" id="KW-0479">Metal-binding</keyword>
<evidence type="ECO:0000256" key="8">
    <source>
        <dbReference type="PIRSR" id="PIRSR602401-1"/>
    </source>
</evidence>
<dbReference type="InterPro" id="IPR036396">
    <property type="entry name" value="Cyt_P450_sf"/>
</dbReference>
<evidence type="ECO:0000313" key="10">
    <source>
        <dbReference type="Proteomes" id="UP000094569"/>
    </source>
</evidence>
<protein>
    <recommendedName>
        <fullName evidence="11">Cytochrome P450</fullName>
    </recommendedName>
</protein>
<evidence type="ECO:0000313" key="9">
    <source>
        <dbReference type="EMBL" id="ODM19650.1"/>
    </source>
</evidence>
<dbReference type="Proteomes" id="UP000094569">
    <property type="component" value="Unassembled WGS sequence"/>
</dbReference>
<keyword evidence="5" id="KW-0560">Oxidoreductase</keyword>
<evidence type="ECO:0000256" key="6">
    <source>
        <dbReference type="ARBA" id="ARBA00023004"/>
    </source>
</evidence>
<evidence type="ECO:0000256" key="2">
    <source>
        <dbReference type="ARBA" id="ARBA00010617"/>
    </source>
</evidence>
<dbReference type="GO" id="GO:0020037">
    <property type="term" value="F:heme binding"/>
    <property type="evidence" value="ECO:0007669"/>
    <property type="project" value="InterPro"/>
</dbReference>
<evidence type="ECO:0000256" key="7">
    <source>
        <dbReference type="ARBA" id="ARBA00023033"/>
    </source>
</evidence>
<keyword evidence="10" id="KW-1185">Reference proteome</keyword>
<comment type="similarity">
    <text evidence="2">Belongs to the cytochrome P450 family.</text>
</comment>
<dbReference type="InterPro" id="IPR001128">
    <property type="entry name" value="Cyt_P450"/>
</dbReference>
<keyword evidence="6 8" id="KW-0408">Iron</keyword>
<dbReference type="CDD" id="cd11065">
    <property type="entry name" value="CYP64-like"/>
    <property type="match status" value="1"/>
</dbReference>
<evidence type="ECO:0000256" key="3">
    <source>
        <dbReference type="ARBA" id="ARBA00022617"/>
    </source>
</evidence>
<dbReference type="SUPFAM" id="SSF48264">
    <property type="entry name" value="Cytochrome P450"/>
    <property type="match status" value="1"/>
</dbReference>
<proteinExistence type="inferred from homology"/>
<dbReference type="Pfam" id="PF00067">
    <property type="entry name" value="p450"/>
    <property type="match status" value="1"/>
</dbReference>
<evidence type="ECO:0008006" key="11">
    <source>
        <dbReference type="Google" id="ProtNLM"/>
    </source>
</evidence>
<keyword evidence="3 8" id="KW-0349">Heme</keyword>
<dbReference type="EMBL" id="JXNT01000004">
    <property type="protein sequence ID" value="ODM19650.1"/>
    <property type="molecule type" value="Genomic_DNA"/>
</dbReference>
<evidence type="ECO:0000256" key="5">
    <source>
        <dbReference type="ARBA" id="ARBA00023002"/>
    </source>
</evidence>
<dbReference type="PANTHER" id="PTHR46300:SF1">
    <property type="entry name" value="P450, PUTATIVE (EUROFUNG)-RELATED"/>
    <property type="match status" value="1"/>
</dbReference>
<dbReference type="GO" id="GO:0005506">
    <property type="term" value="F:iron ion binding"/>
    <property type="evidence" value="ECO:0007669"/>
    <property type="project" value="InterPro"/>
</dbReference>
<dbReference type="InterPro" id="IPR050364">
    <property type="entry name" value="Cytochrome_P450_fung"/>
</dbReference>
<dbReference type="AlphaFoldDB" id="A0A1E3BFA2"/>
<organism evidence="9 10">
    <name type="scientific">Aspergillus cristatus</name>
    <name type="common">Chinese Fuzhuan brick tea-fermentation fungus</name>
    <name type="synonym">Eurotium cristatum</name>
    <dbReference type="NCBI Taxonomy" id="573508"/>
    <lineage>
        <taxon>Eukaryota</taxon>
        <taxon>Fungi</taxon>
        <taxon>Dikarya</taxon>
        <taxon>Ascomycota</taxon>
        <taxon>Pezizomycotina</taxon>
        <taxon>Eurotiomycetes</taxon>
        <taxon>Eurotiomycetidae</taxon>
        <taxon>Eurotiales</taxon>
        <taxon>Aspergillaceae</taxon>
        <taxon>Aspergillus</taxon>
        <taxon>Aspergillus subgen. Aspergillus</taxon>
    </lineage>
</organism>
<dbReference type="STRING" id="573508.A0A1E3BFA2"/>
<comment type="cofactor">
    <cofactor evidence="1 8">
        <name>heme</name>
        <dbReference type="ChEBI" id="CHEBI:30413"/>
    </cofactor>
</comment>
<keyword evidence="7" id="KW-0503">Monooxygenase</keyword>
<comment type="caution">
    <text evidence="9">The sequence shown here is derived from an EMBL/GenBank/DDBJ whole genome shotgun (WGS) entry which is preliminary data.</text>
</comment>
<dbReference type="Gene3D" id="1.10.630.10">
    <property type="entry name" value="Cytochrome P450"/>
    <property type="match status" value="1"/>
</dbReference>
<dbReference type="PANTHER" id="PTHR46300">
    <property type="entry name" value="P450, PUTATIVE (EUROFUNG)-RELATED-RELATED"/>
    <property type="match status" value="1"/>
</dbReference>
<evidence type="ECO:0000256" key="1">
    <source>
        <dbReference type="ARBA" id="ARBA00001971"/>
    </source>
</evidence>
<dbReference type="GO" id="GO:0016705">
    <property type="term" value="F:oxidoreductase activity, acting on paired donors, with incorporation or reduction of molecular oxygen"/>
    <property type="evidence" value="ECO:0007669"/>
    <property type="project" value="InterPro"/>
</dbReference>
<evidence type="ECO:0000256" key="4">
    <source>
        <dbReference type="ARBA" id="ARBA00022723"/>
    </source>
</evidence>
<dbReference type="InterPro" id="IPR002401">
    <property type="entry name" value="Cyt_P450_E_grp-I"/>
</dbReference>
<dbReference type="PRINTS" id="PR00463">
    <property type="entry name" value="EP450I"/>
</dbReference>